<dbReference type="FunFam" id="2.70.98.20:FF:000004">
    <property type="entry name" value="Amine oxidase"/>
    <property type="match status" value="1"/>
</dbReference>
<comment type="PTM">
    <text evidence="11 12">Topaquinone (TPQ) is generated by copper-dependent autoxidation of a specific tyrosyl residue.</text>
</comment>
<feature type="domain" description="Copper amine oxidase N2-terminal" evidence="15">
    <location>
        <begin position="35"/>
        <end position="118"/>
    </location>
</feature>
<dbReference type="PANTHER" id="PTHR10638:SF87">
    <property type="entry name" value="AMINE OXIDASE [COPPER-CONTAINING] ALPHA 2, PEROXISOMAL-RELATED"/>
    <property type="match status" value="1"/>
</dbReference>
<dbReference type="GO" id="GO:0048038">
    <property type="term" value="F:quinone binding"/>
    <property type="evidence" value="ECO:0007669"/>
    <property type="project" value="InterPro"/>
</dbReference>
<evidence type="ECO:0000256" key="1">
    <source>
        <dbReference type="ARBA" id="ARBA00001935"/>
    </source>
</evidence>
<evidence type="ECO:0000259" key="14">
    <source>
        <dbReference type="Pfam" id="PF01179"/>
    </source>
</evidence>
<dbReference type="GO" id="GO:0009308">
    <property type="term" value="P:amine metabolic process"/>
    <property type="evidence" value="ECO:0007669"/>
    <property type="project" value="UniProtKB-UniRule"/>
</dbReference>
<evidence type="ECO:0000256" key="4">
    <source>
        <dbReference type="ARBA" id="ARBA00022723"/>
    </source>
</evidence>
<dbReference type="GO" id="GO:0008131">
    <property type="term" value="F:primary methylamine oxidase activity"/>
    <property type="evidence" value="ECO:0007669"/>
    <property type="project" value="UniProtKB-EC"/>
</dbReference>
<dbReference type="EMBL" id="CM031810">
    <property type="protein sequence ID" value="KAG6664497.1"/>
    <property type="molecule type" value="Genomic_DNA"/>
</dbReference>
<keyword evidence="13" id="KW-0732">Signal</keyword>
<evidence type="ECO:0000259" key="16">
    <source>
        <dbReference type="Pfam" id="PF02728"/>
    </source>
</evidence>
<evidence type="ECO:0000256" key="13">
    <source>
        <dbReference type="SAM" id="SignalP"/>
    </source>
</evidence>
<keyword evidence="18" id="KW-1185">Reference proteome</keyword>
<evidence type="ECO:0000256" key="2">
    <source>
        <dbReference type="ARBA" id="ARBA00007983"/>
    </source>
</evidence>
<comment type="catalytic activity">
    <reaction evidence="9">
        <text>a primary methyl amine + O2 + H2O = an aldehyde + H2O2 + NH4(+)</text>
        <dbReference type="Rhea" id="RHEA:16153"/>
        <dbReference type="ChEBI" id="CHEBI:15377"/>
        <dbReference type="ChEBI" id="CHEBI:15379"/>
        <dbReference type="ChEBI" id="CHEBI:16240"/>
        <dbReference type="ChEBI" id="CHEBI:17478"/>
        <dbReference type="ChEBI" id="CHEBI:28938"/>
        <dbReference type="ChEBI" id="CHEBI:228804"/>
        <dbReference type="EC" id="1.4.3.21"/>
    </reaction>
</comment>
<dbReference type="Proteomes" id="UP000811609">
    <property type="component" value="Chromosome 2"/>
</dbReference>
<evidence type="ECO:0000256" key="5">
    <source>
        <dbReference type="ARBA" id="ARBA00022772"/>
    </source>
</evidence>
<dbReference type="PROSITE" id="PS01165">
    <property type="entry name" value="COPPER_AMINE_OXID_2"/>
    <property type="match status" value="1"/>
</dbReference>
<dbReference type="Pfam" id="PF02728">
    <property type="entry name" value="Cu_amine_oxidN3"/>
    <property type="match status" value="1"/>
</dbReference>
<dbReference type="AlphaFoldDB" id="A0A8T1RBS7"/>
<evidence type="ECO:0000256" key="11">
    <source>
        <dbReference type="PIRSR" id="PIRSR600269-51"/>
    </source>
</evidence>
<organism evidence="17 18">
    <name type="scientific">Carya illinoinensis</name>
    <name type="common">Pecan</name>
    <dbReference type="NCBI Taxonomy" id="32201"/>
    <lineage>
        <taxon>Eukaryota</taxon>
        <taxon>Viridiplantae</taxon>
        <taxon>Streptophyta</taxon>
        <taxon>Embryophyta</taxon>
        <taxon>Tracheophyta</taxon>
        <taxon>Spermatophyta</taxon>
        <taxon>Magnoliopsida</taxon>
        <taxon>eudicotyledons</taxon>
        <taxon>Gunneridae</taxon>
        <taxon>Pentapetalae</taxon>
        <taxon>rosids</taxon>
        <taxon>fabids</taxon>
        <taxon>Fagales</taxon>
        <taxon>Juglandaceae</taxon>
        <taxon>Carya</taxon>
    </lineage>
</organism>
<dbReference type="FunFam" id="3.10.450.40:FF:000012">
    <property type="entry name" value="Amine oxidase"/>
    <property type="match status" value="1"/>
</dbReference>
<dbReference type="EC" id="1.4.3.-" evidence="12"/>
<name>A0A8T1RBS7_CARIL</name>
<dbReference type="PANTHER" id="PTHR10638">
    <property type="entry name" value="COPPER AMINE OXIDASE"/>
    <property type="match status" value="1"/>
</dbReference>
<accession>A0A8T1RBS7</accession>
<keyword evidence="4 12" id="KW-0479">Metal-binding</keyword>
<comment type="caution">
    <text evidence="17">The sequence shown here is derived from an EMBL/GenBank/DDBJ whole genome shotgun (WGS) entry which is preliminary data.</text>
</comment>
<dbReference type="Pfam" id="PF01179">
    <property type="entry name" value="Cu_amine_oxid"/>
    <property type="match status" value="1"/>
</dbReference>
<protein>
    <recommendedName>
        <fullName evidence="12">Amine oxidase</fullName>
        <ecNumber evidence="12">1.4.3.-</ecNumber>
    </recommendedName>
</protein>
<evidence type="ECO:0000256" key="9">
    <source>
        <dbReference type="ARBA" id="ARBA00048032"/>
    </source>
</evidence>
<dbReference type="GO" id="GO:0005507">
    <property type="term" value="F:copper ion binding"/>
    <property type="evidence" value="ECO:0007669"/>
    <property type="project" value="InterPro"/>
</dbReference>
<comment type="similarity">
    <text evidence="2 12">Belongs to the copper/topaquinone oxidase family.</text>
</comment>
<evidence type="ECO:0000256" key="7">
    <source>
        <dbReference type="ARBA" id="ARBA00023008"/>
    </source>
</evidence>
<feature type="domain" description="Copper amine oxidase catalytic" evidence="14">
    <location>
        <begin position="252"/>
        <end position="665"/>
    </location>
</feature>
<keyword evidence="6 12" id="KW-0560">Oxidoreductase</keyword>
<evidence type="ECO:0000256" key="8">
    <source>
        <dbReference type="ARBA" id="ARBA00023157"/>
    </source>
</evidence>
<keyword evidence="7 12" id="KW-0186">Copper</keyword>
<gene>
    <name evidence="17" type="ORF">CIPAW_02G096700</name>
</gene>
<dbReference type="InterPro" id="IPR015800">
    <property type="entry name" value="Cu_amine_oxidase_N2"/>
</dbReference>
<dbReference type="InterPro" id="IPR015802">
    <property type="entry name" value="Cu_amine_oxidase_N3"/>
</dbReference>
<feature type="active site" description="Schiff-base intermediate with substrate; via topaquinone" evidence="10">
    <location>
        <position position="417"/>
    </location>
</feature>
<evidence type="ECO:0000313" key="18">
    <source>
        <dbReference type="Proteomes" id="UP000811609"/>
    </source>
</evidence>
<evidence type="ECO:0000256" key="10">
    <source>
        <dbReference type="PIRSR" id="PIRSR600269-50"/>
    </source>
</evidence>
<dbReference type="FunFam" id="3.10.450.40:FF:000005">
    <property type="entry name" value="Amine oxidase"/>
    <property type="match status" value="1"/>
</dbReference>
<sequence length="684" mass="77488">MISPNWTMSSKLKIMLSMVLLSLYTFSLVSSHQHHPLDPLTRSEFTLVRTIVQKSYPSLIHNLTFQYVGLDEPNKPRVLAWLSNPASKPPPRRAFVITRLSKKSHEIVVDLSTRSIVSDVVYDGNGYPLLTIAEQSAAITLPQTYEPFIESVKKRGLNLSDVVCSTFTVGWFGEVKISARVLKLQCFYTDHGTVNLYVRPVEGITLVVDLDEMKIVEYYDRFRAPVPKAEGTEYRASKLKPPFGPHLNGAAFLQPDGPGFKIDGHTVSWANWVFHVGYDVRAGPIISTASIYDLEKQTYRRVLYRGFISELFVPYMDPTEEWYYKTFLDCGEYGFGQSAVSLEPFADCPSNAVFLDAYYAGADGLPVKIHNAFCIFERYAGNIMWRHTESGIPNEVIREVRPEVTLVVRMVATVGNYDNILDWELKPSGSIKFGVGLTGMLEVKGVTYTHTDQIKEDVYGTLLADNTIGVYHDHFLTYHLDLDVDGEPNSFLKKKLEKIQVTDRHNSPRKSYWTTVSETAKTESDARVQLGLMQSELAVVNTNKKTKLGNNVGYRLIPWSAAHPLLSYDDYPQIRGAFTKNDVWVTPYNKSEKWAGGLYVDQNHGDDTLATWSHRNRDIENKDIVLWYTIGFHHVPCQEDFPVMPTLSAGFELRPTNFFESNPVLKTKAPKHVDWSNCTATTQQ</sequence>
<dbReference type="InterPro" id="IPR049948">
    <property type="entry name" value="Cu_Am_ox_TPQ-bd"/>
</dbReference>
<keyword evidence="8" id="KW-1015">Disulfide bond</keyword>
<feature type="domain" description="Copper amine oxidase N3-terminal" evidence="16">
    <location>
        <begin position="128"/>
        <end position="226"/>
    </location>
</feature>
<dbReference type="Pfam" id="PF02727">
    <property type="entry name" value="Cu_amine_oxidN2"/>
    <property type="match status" value="1"/>
</dbReference>
<dbReference type="PROSITE" id="PS01164">
    <property type="entry name" value="COPPER_AMINE_OXID_1"/>
    <property type="match status" value="1"/>
</dbReference>
<dbReference type="InterPro" id="IPR049947">
    <property type="entry name" value="Cu_Am_Ox_Cu-bd"/>
</dbReference>
<keyword evidence="5 10" id="KW-0801">TPQ</keyword>
<comment type="cofactor">
    <cofactor evidence="1">
        <name>Cu cation</name>
        <dbReference type="ChEBI" id="CHEBI:23378"/>
    </cofactor>
</comment>
<feature type="signal peptide" evidence="13">
    <location>
        <begin position="1"/>
        <end position="31"/>
    </location>
</feature>
<comment type="subunit">
    <text evidence="3">Homodimer.</text>
</comment>
<evidence type="ECO:0000256" key="6">
    <source>
        <dbReference type="ARBA" id="ARBA00023002"/>
    </source>
</evidence>
<feature type="active site" description="Proton acceptor" evidence="10">
    <location>
        <position position="329"/>
    </location>
</feature>
<evidence type="ECO:0000313" key="17">
    <source>
        <dbReference type="EMBL" id="KAG6664498.1"/>
    </source>
</evidence>
<evidence type="ECO:0000256" key="12">
    <source>
        <dbReference type="RuleBase" id="RU000672"/>
    </source>
</evidence>
<dbReference type="InterPro" id="IPR015798">
    <property type="entry name" value="Cu_amine_oxidase_C"/>
</dbReference>
<feature type="chain" id="PRO_5036435515" description="Amine oxidase" evidence="13">
    <location>
        <begin position="32"/>
        <end position="684"/>
    </location>
</feature>
<dbReference type="EMBL" id="CM031810">
    <property type="protein sequence ID" value="KAG6664498.1"/>
    <property type="molecule type" value="Genomic_DNA"/>
</dbReference>
<evidence type="ECO:0000256" key="3">
    <source>
        <dbReference type="ARBA" id="ARBA00011738"/>
    </source>
</evidence>
<feature type="modified residue" description="2',4',5'-topaquinone" evidence="11">
    <location>
        <position position="417"/>
    </location>
</feature>
<dbReference type="InterPro" id="IPR000269">
    <property type="entry name" value="Cu_amine_oxidase"/>
</dbReference>
<evidence type="ECO:0000259" key="15">
    <source>
        <dbReference type="Pfam" id="PF02727"/>
    </source>
</evidence>
<proteinExistence type="inferred from homology"/>
<comment type="cofactor">
    <cofactor evidence="12">
        <name>Cu cation</name>
        <dbReference type="ChEBI" id="CHEBI:23378"/>
    </cofactor>
    <text evidence="12">Contains 1 topaquinone per subunit.</text>
</comment>
<reference evidence="17" key="1">
    <citation type="submission" date="2020-12" db="EMBL/GenBank/DDBJ databases">
        <title>WGS assembly of Carya illinoinensis cv. Pawnee.</title>
        <authorList>
            <person name="Platts A."/>
            <person name="Shu S."/>
            <person name="Wright S."/>
            <person name="Barry K."/>
            <person name="Edger P."/>
            <person name="Pires J.C."/>
            <person name="Schmutz J."/>
        </authorList>
    </citation>
    <scope>NUCLEOTIDE SEQUENCE</scope>
    <source>
        <tissue evidence="17">Leaf</tissue>
    </source>
</reference>